<protein>
    <submittedName>
        <fullName evidence="1">Uncharacterized protein</fullName>
    </submittedName>
</protein>
<evidence type="ECO:0000313" key="1">
    <source>
        <dbReference type="EMBL" id="MCP9763749.1"/>
    </source>
</evidence>
<keyword evidence="2" id="KW-1185">Reference proteome</keyword>
<reference evidence="1 2" key="1">
    <citation type="submission" date="2018-11" db="EMBL/GenBank/DDBJ databases">
        <title>Novel bacteria species description.</title>
        <authorList>
            <person name="Han J.-H."/>
        </authorList>
    </citation>
    <scope>NUCLEOTIDE SEQUENCE [LARGE SCALE GENOMIC DNA]</scope>
    <source>
        <strain evidence="1 2">KCTC23259</strain>
    </source>
</reference>
<dbReference type="Proteomes" id="UP001204144">
    <property type="component" value="Unassembled WGS sequence"/>
</dbReference>
<comment type="caution">
    <text evidence="1">The sequence shown here is derived from an EMBL/GenBank/DDBJ whole genome shotgun (WGS) entry which is preliminary data.</text>
</comment>
<sequence length="83" mass="9906">MQFIEEFIIRQGLEFLGSDSENMVFLEEYGWYLRLKNISEPSSFKAKIITSQFFSNHLDKIKKPPHWKLKFWAAVGNFLGYRI</sequence>
<proteinExistence type="predicted"/>
<name>A0AAE3KTH4_9BACT</name>
<dbReference type="RefSeq" id="WP_255037519.1">
    <property type="nucleotide sequence ID" value="NZ_RJUF01000038.1"/>
</dbReference>
<evidence type="ECO:0000313" key="2">
    <source>
        <dbReference type="Proteomes" id="UP001204144"/>
    </source>
</evidence>
<dbReference type="AlphaFoldDB" id="A0AAE3KTH4"/>
<gene>
    <name evidence="1" type="ORF">EGI31_12370</name>
</gene>
<accession>A0AAE3KTH4</accession>
<organism evidence="1 2">
    <name type="scientific">Lacihabitans soyangensis</name>
    <dbReference type="NCBI Taxonomy" id="869394"/>
    <lineage>
        <taxon>Bacteria</taxon>
        <taxon>Pseudomonadati</taxon>
        <taxon>Bacteroidota</taxon>
        <taxon>Cytophagia</taxon>
        <taxon>Cytophagales</taxon>
        <taxon>Leadbetterellaceae</taxon>
        <taxon>Lacihabitans</taxon>
    </lineage>
</organism>
<dbReference type="EMBL" id="RJUF01000038">
    <property type="protein sequence ID" value="MCP9763749.1"/>
    <property type="molecule type" value="Genomic_DNA"/>
</dbReference>